<feature type="transmembrane region" description="Helical" evidence="1">
    <location>
        <begin position="19"/>
        <end position="41"/>
    </location>
</feature>
<evidence type="ECO:0000313" key="3">
    <source>
        <dbReference type="Proteomes" id="UP000799291"/>
    </source>
</evidence>
<dbReference type="Proteomes" id="UP000799291">
    <property type="component" value="Unassembled WGS sequence"/>
</dbReference>
<gene>
    <name evidence="2" type="ORF">K458DRAFT_372762</name>
</gene>
<organism evidence="2 3">
    <name type="scientific">Lentithecium fluviatile CBS 122367</name>
    <dbReference type="NCBI Taxonomy" id="1168545"/>
    <lineage>
        <taxon>Eukaryota</taxon>
        <taxon>Fungi</taxon>
        <taxon>Dikarya</taxon>
        <taxon>Ascomycota</taxon>
        <taxon>Pezizomycotina</taxon>
        <taxon>Dothideomycetes</taxon>
        <taxon>Pleosporomycetidae</taxon>
        <taxon>Pleosporales</taxon>
        <taxon>Massarineae</taxon>
        <taxon>Lentitheciaceae</taxon>
        <taxon>Lentithecium</taxon>
    </lineage>
</organism>
<keyword evidence="1" id="KW-1133">Transmembrane helix</keyword>
<evidence type="ECO:0000256" key="1">
    <source>
        <dbReference type="SAM" id="Phobius"/>
    </source>
</evidence>
<sequence>MNTIAPAPAIKKLPPSRRILGIVLGLTGAGITNLALGYTAFSLYTRSTKFEPYDPTHDDLTTPVFKKHNPSNNPPICIDHAVKTIPLAKLKEKEQAKLTTEFCRGVWSGLGYAYQRRYLEKKYRTLEGRQDMLWERGELASSAYEVGTKITDHFEVVEHTPEKVIVRCGDSPLNTDPRPSDGLFSMEVTTDEKAQTATFHLKSVFVNTTPEGKSAEPLPWRFQFAHRLYTKLWMETATRKLLA</sequence>
<dbReference type="EMBL" id="MU005594">
    <property type="protein sequence ID" value="KAF2680776.1"/>
    <property type="molecule type" value="Genomic_DNA"/>
</dbReference>
<dbReference type="OrthoDB" id="4436466at2759"/>
<name>A0A6G1IRA6_9PLEO</name>
<reference evidence="2" key="1">
    <citation type="journal article" date="2020" name="Stud. Mycol.">
        <title>101 Dothideomycetes genomes: a test case for predicting lifestyles and emergence of pathogens.</title>
        <authorList>
            <person name="Haridas S."/>
            <person name="Albert R."/>
            <person name="Binder M."/>
            <person name="Bloem J."/>
            <person name="Labutti K."/>
            <person name="Salamov A."/>
            <person name="Andreopoulos B."/>
            <person name="Baker S."/>
            <person name="Barry K."/>
            <person name="Bills G."/>
            <person name="Bluhm B."/>
            <person name="Cannon C."/>
            <person name="Castanera R."/>
            <person name="Culley D."/>
            <person name="Daum C."/>
            <person name="Ezra D."/>
            <person name="Gonzalez J."/>
            <person name="Henrissat B."/>
            <person name="Kuo A."/>
            <person name="Liang C."/>
            <person name="Lipzen A."/>
            <person name="Lutzoni F."/>
            <person name="Magnuson J."/>
            <person name="Mondo S."/>
            <person name="Nolan M."/>
            <person name="Ohm R."/>
            <person name="Pangilinan J."/>
            <person name="Park H.-J."/>
            <person name="Ramirez L."/>
            <person name="Alfaro M."/>
            <person name="Sun H."/>
            <person name="Tritt A."/>
            <person name="Yoshinaga Y."/>
            <person name="Zwiers L.-H."/>
            <person name="Turgeon B."/>
            <person name="Goodwin S."/>
            <person name="Spatafora J."/>
            <person name="Crous P."/>
            <person name="Grigoriev I."/>
        </authorList>
    </citation>
    <scope>NUCLEOTIDE SEQUENCE</scope>
    <source>
        <strain evidence="2">CBS 122367</strain>
    </source>
</reference>
<protein>
    <submittedName>
        <fullName evidence="2">Uncharacterized protein</fullName>
    </submittedName>
</protein>
<proteinExistence type="predicted"/>
<evidence type="ECO:0000313" key="2">
    <source>
        <dbReference type="EMBL" id="KAF2680776.1"/>
    </source>
</evidence>
<keyword evidence="1" id="KW-0472">Membrane</keyword>
<keyword evidence="3" id="KW-1185">Reference proteome</keyword>
<accession>A0A6G1IRA6</accession>
<keyword evidence="1" id="KW-0812">Transmembrane</keyword>
<dbReference type="AlphaFoldDB" id="A0A6G1IRA6"/>